<keyword evidence="2" id="KW-0812">Transmembrane</keyword>
<reference evidence="3" key="1">
    <citation type="submission" date="2020-02" db="EMBL/GenBank/DDBJ databases">
        <authorList>
            <person name="Meier V. D."/>
        </authorList>
    </citation>
    <scope>NUCLEOTIDE SEQUENCE</scope>
    <source>
        <strain evidence="3">AVDCRST_MAG08</strain>
    </source>
</reference>
<organism evidence="3">
    <name type="scientific">uncultured Acetobacteraceae bacterium</name>
    <dbReference type="NCBI Taxonomy" id="169975"/>
    <lineage>
        <taxon>Bacteria</taxon>
        <taxon>Pseudomonadati</taxon>
        <taxon>Pseudomonadota</taxon>
        <taxon>Alphaproteobacteria</taxon>
        <taxon>Acetobacterales</taxon>
        <taxon>Acetobacteraceae</taxon>
        <taxon>environmental samples</taxon>
    </lineage>
</organism>
<feature type="transmembrane region" description="Helical" evidence="2">
    <location>
        <begin position="70"/>
        <end position="94"/>
    </location>
</feature>
<keyword evidence="2" id="KW-1133">Transmembrane helix</keyword>
<sequence length="99" mass="10903">MQKTVTRTLDDGERRRMAAMMLGARGGAPSSPRREGKREVGRSASVRHRSRRLTLPRQLVPLLLELPGKLGFRGAFCAAVAAWGTALVLSLGCFEVVRW</sequence>
<evidence type="ECO:0000256" key="2">
    <source>
        <dbReference type="SAM" id="Phobius"/>
    </source>
</evidence>
<evidence type="ECO:0000313" key="3">
    <source>
        <dbReference type="EMBL" id="CAA9254470.1"/>
    </source>
</evidence>
<feature type="compositionally biased region" description="Basic and acidic residues" evidence="1">
    <location>
        <begin position="32"/>
        <end position="41"/>
    </location>
</feature>
<name>A0A6J4IM58_9PROT</name>
<dbReference type="EMBL" id="CADCTG010000178">
    <property type="protein sequence ID" value="CAA9254470.1"/>
    <property type="molecule type" value="Genomic_DNA"/>
</dbReference>
<feature type="region of interest" description="Disordered" evidence="1">
    <location>
        <begin position="21"/>
        <end position="49"/>
    </location>
</feature>
<proteinExistence type="predicted"/>
<keyword evidence="2" id="KW-0472">Membrane</keyword>
<gene>
    <name evidence="3" type="ORF">AVDCRST_MAG08-2280</name>
</gene>
<dbReference type="AlphaFoldDB" id="A0A6J4IM58"/>
<accession>A0A6J4IM58</accession>
<evidence type="ECO:0000256" key="1">
    <source>
        <dbReference type="SAM" id="MobiDB-lite"/>
    </source>
</evidence>
<protein>
    <submittedName>
        <fullName evidence="3">Uncharacterized protein</fullName>
    </submittedName>
</protein>